<evidence type="ECO:0000313" key="1">
    <source>
        <dbReference type="EMBL" id="CAF4907335.1"/>
    </source>
</evidence>
<organism evidence="1 2">
    <name type="scientific">Pieris macdunnoughi</name>
    <dbReference type="NCBI Taxonomy" id="345717"/>
    <lineage>
        <taxon>Eukaryota</taxon>
        <taxon>Metazoa</taxon>
        <taxon>Ecdysozoa</taxon>
        <taxon>Arthropoda</taxon>
        <taxon>Hexapoda</taxon>
        <taxon>Insecta</taxon>
        <taxon>Pterygota</taxon>
        <taxon>Neoptera</taxon>
        <taxon>Endopterygota</taxon>
        <taxon>Lepidoptera</taxon>
        <taxon>Glossata</taxon>
        <taxon>Ditrysia</taxon>
        <taxon>Papilionoidea</taxon>
        <taxon>Pieridae</taxon>
        <taxon>Pierinae</taxon>
        <taxon>Pieris</taxon>
    </lineage>
</organism>
<dbReference type="Proteomes" id="UP000663880">
    <property type="component" value="Unassembled WGS sequence"/>
</dbReference>
<name>A0A821VGS7_9NEOP</name>
<gene>
    <name evidence="1" type="ORF">PMACD_LOCUS11816</name>
</gene>
<dbReference type="EMBL" id="CAJOBZ010000042">
    <property type="protein sequence ID" value="CAF4907335.1"/>
    <property type="molecule type" value="Genomic_DNA"/>
</dbReference>
<dbReference type="AlphaFoldDB" id="A0A821VGS7"/>
<keyword evidence="2" id="KW-1185">Reference proteome</keyword>
<protein>
    <submittedName>
        <fullName evidence="1">Uncharacterized protein</fullName>
    </submittedName>
</protein>
<reference evidence="1" key="1">
    <citation type="submission" date="2021-02" db="EMBL/GenBank/DDBJ databases">
        <authorList>
            <person name="Steward A R."/>
        </authorList>
    </citation>
    <scope>NUCLEOTIDE SEQUENCE</scope>
</reference>
<comment type="caution">
    <text evidence="1">The sequence shown here is derived from an EMBL/GenBank/DDBJ whole genome shotgun (WGS) entry which is preliminary data.</text>
</comment>
<proteinExistence type="predicted"/>
<accession>A0A821VGS7</accession>
<evidence type="ECO:0000313" key="2">
    <source>
        <dbReference type="Proteomes" id="UP000663880"/>
    </source>
</evidence>
<sequence>MTVDLSSAIILDPSSDVGLWLYLQPVYFEMSSVHVAGGQTGGLLFCQGLYFERDPSGPPGLVRARYMARPPFQAQDLSDYIIYTCIFSNSFFANTVAKGDAQNWFLLPSYMQMLSSWLIVVCVGLCI</sequence>